<sequence length="629" mass="71647">MKAFNNPLVKGIVEVRERIRRRLVHKLVLVFTLIIVLLVGSLSVISYQMIQRESVGSSVASTSNNLLLVNRNLEAFLSGIEELSLPKIQYDQLINAVLTEQTEYSSRLYLEQYLKNLFFARKDLEAINMYIPSDRKYYSITREQYDTRVRAVYDDKVPDQAWYRRAMDSRENRLFQSFVAGGSDGGTGAEEREKENYGSAYDSFAKTSFMAYHRVLRSISTRQPQVVFSFYFNTKAADEIMKDIPFAEGEHLLLLGPDGTPFYTDNSAYYRGLRQGNLLERIPGTGSGQLTWREADSKYLVVYNVGEQYGWKLVKPIPYSMIYETANQTRNLSLGIGLILFMIGVVLVVIITNAITRPLKKLAFQMRRFSEGSFDAETEVKGRDEVAYLSRHFNMMVRRTNDLINERYKMKLTEKNAILKALEAEINPHFLYNALQAISTKALKNGMFDISDMVEALALTLRYCISGRDIVTAREELEHVERYLTLQKARFGSRLEVEVRWAEELLELNLPKLSLQSLVENSIKHGLERVRDHVRITIEASANEEEALISVTDNGPGMTGDRLNQVLQSLETDWEERDGGSIGLKNLNTRLKLLFGEASELAIESGVGQTKLTMRIPEGGSGYVQSADY</sequence>
<evidence type="ECO:0000256" key="3">
    <source>
        <dbReference type="ARBA" id="ARBA00022553"/>
    </source>
</evidence>
<dbReference type="SUPFAM" id="SSF55874">
    <property type="entry name" value="ATPase domain of HSP90 chaperone/DNA topoisomerase II/histidine kinase"/>
    <property type="match status" value="1"/>
</dbReference>
<evidence type="ECO:0000313" key="9">
    <source>
        <dbReference type="EMBL" id="ANS74167.1"/>
    </source>
</evidence>
<keyword evidence="3" id="KW-0597">Phosphoprotein</keyword>
<evidence type="ECO:0000313" key="10">
    <source>
        <dbReference type="Proteomes" id="UP000092573"/>
    </source>
</evidence>
<dbReference type="SMART" id="SM00387">
    <property type="entry name" value="HATPase_c"/>
    <property type="match status" value="1"/>
</dbReference>
<dbReference type="SUPFAM" id="SSF158472">
    <property type="entry name" value="HAMP domain-like"/>
    <property type="match status" value="1"/>
</dbReference>
<keyword evidence="7" id="KW-1133">Transmembrane helix</keyword>
<evidence type="ECO:0000256" key="4">
    <source>
        <dbReference type="ARBA" id="ARBA00022679"/>
    </source>
</evidence>
<feature type="transmembrane region" description="Helical" evidence="7">
    <location>
        <begin position="332"/>
        <end position="356"/>
    </location>
</feature>
<keyword evidence="10" id="KW-1185">Reference proteome</keyword>
<dbReference type="GO" id="GO:0000155">
    <property type="term" value="F:phosphorelay sensor kinase activity"/>
    <property type="evidence" value="ECO:0007669"/>
    <property type="project" value="InterPro"/>
</dbReference>
<dbReference type="RefSeq" id="WP_068694770.1">
    <property type="nucleotide sequence ID" value="NZ_CP014167.1"/>
</dbReference>
<dbReference type="InterPro" id="IPR010559">
    <property type="entry name" value="Sig_transdc_His_kin_internal"/>
</dbReference>
<dbReference type="InterPro" id="IPR036890">
    <property type="entry name" value="HATPase_C_sf"/>
</dbReference>
<dbReference type="PROSITE" id="PS50885">
    <property type="entry name" value="HAMP"/>
    <property type="match status" value="1"/>
</dbReference>
<keyword evidence="5 9" id="KW-0418">Kinase</keyword>
<keyword evidence="7" id="KW-0812">Transmembrane</keyword>
<gene>
    <name evidence="9" type="ORF">AWM70_05880</name>
</gene>
<accession>A0A1B1MYD2</accession>
<organism evidence="9 10">
    <name type="scientific">Paenibacillus yonginensis</name>
    <dbReference type="NCBI Taxonomy" id="1462996"/>
    <lineage>
        <taxon>Bacteria</taxon>
        <taxon>Bacillati</taxon>
        <taxon>Bacillota</taxon>
        <taxon>Bacilli</taxon>
        <taxon>Bacillales</taxon>
        <taxon>Paenibacillaceae</taxon>
        <taxon>Paenibacillus</taxon>
    </lineage>
</organism>
<dbReference type="KEGG" id="pyg:AWM70_05880"/>
<dbReference type="AlphaFoldDB" id="A0A1B1MYD2"/>
<evidence type="ECO:0000256" key="7">
    <source>
        <dbReference type="SAM" id="Phobius"/>
    </source>
</evidence>
<evidence type="ECO:0000259" key="8">
    <source>
        <dbReference type="PROSITE" id="PS50885"/>
    </source>
</evidence>
<dbReference type="STRING" id="1462996.AWM70_05880"/>
<evidence type="ECO:0000256" key="6">
    <source>
        <dbReference type="ARBA" id="ARBA00023136"/>
    </source>
</evidence>
<dbReference type="InterPro" id="IPR003594">
    <property type="entry name" value="HATPase_dom"/>
</dbReference>
<dbReference type="Pfam" id="PF02518">
    <property type="entry name" value="HATPase_c"/>
    <property type="match status" value="1"/>
</dbReference>
<dbReference type="SMART" id="SM00304">
    <property type="entry name" value="HAMP"/>
    <property type="match status" value="1"/>
</dbReference>
<dbReference type="Gene3D" id="3.30.565.10">
    <property type="entry name" value="Histidine kinase-like ATPase, C-terminal domain"/>
    <property type="match status" value="1"/>
</dbReference>
<dbReference type="EMBL" id="CP014167">
    <property type="protein sequence ID" value="ANS74167.1"/>
    <property type="molecule type" value="Genomic_DNA"/>
</dbReference>
<dbReference type="Proteomes" id="UP000092573">
    <property type="component" value="Chromosome"/>
</dbReference>
<dbReference type="Gene3D" id="6.10.340.10">
    <property type="match status" value="1"/>
</dbReference>
<dbReference type="Pfam" id="PF00672">
    <property type="entry name" value="HAMP"/>
    <property type="match status" value="1"/>
</dbReference>
<dbReference type="PANTHER" id="PTHR34220">
    <property type="entry name" value="SENSOR HISTIDINE KINASE YPDA"/>
    <property type="match status" value="1"/>
</dbReference>
<dbReference type="PANTHER" id="PTHR34220:SF7">
    <property type="entry name" value="SENSOR HISTIDINE KINASE YPDA"/>
    <property type="match status" value="1"/>
</dbReference>
<proteinExistence type="predicted"/>
<evidence type="ECO:0000256" key="5">
    <source>
        <dbReference type="ARBA" id="ARBA00022777"/>
    </source>
</evidence>
<dbReference type="CDD" id="cd06225">
    <property type="entry name" value="HAMP"/>
    <property type="match status" value="1"/>
</dbReference>
<evidence type="ECO:0000256" key="2">
    <source>
        <dbReference type="ARBA" id="ARBA00022475"/>
    </source>
</evidence>
<feature type="domain" description="HAMP" evidence="8">
    <location>
        <begin position="353"/>
        <end position="405"/>
    </location>
</feature>
<comment type="subcellular location">
    <subcellularLocation>
        <location evidence="1">Cell membrane</location>
        <topology evidence="1">Multi-pass membrane protein</topology>
    </subcellularLocation>
</comment>
<protein>
    <submittedName>
        <fullName evidence="9">Histidine kinase</fullName>
    </submittedName>
</protein>
<evidence type="ECO:0000256" key="1">
    <source>
        <dbReference type="ARBA" id="ARBA00004651"/>
    </source>
</evidence>
<dbReference type="Pfam" id="PF06580">
    <property type="entry name" value="His_kinase"/>
    <property type="match status" value="1"/>
</dbReference>
<dbReference type="OrthoDB" id="9809348at2"/>
<dbReference type="InterPro" id="IPR050640">
    <property type="entry name" value="Bact_2-comp_sensor_kinase"/>
</dbReference>
<reference evidence="9 10" key="1">
    <citation type="submission" date="2016-01" db="EMBL/GenBank/DDBJ databases">
        <title>Complete Genome Sequence of Paenibacillus yonginensis DCY84, a novel Plant Growth-Promoting Bacteria with Elicitation of Induced Systemic Resistance.</title>
        <authorList>
            <person name="Kim Y.J."/>
            <person name="Yang D.C."/>
            <person name="Sukweenadhi J."/>
        </authorList>
    </citation>
    <scope>NUCLEOTIDE SEQUENCE [LARGE SCALE GENOMIC DNA]</scope>
    <source>
        <strain evidence="9 10">DCY84</strain>
    </source>
</reference>
<name>A0A1B1MYD2_9BACL</name>
<dbReference type="InterPro" id="IPR003660">
    <property type="entry name" value="HAMP_dom"/>
</dbReference>
<feature type="transmembrane region" description="Helical" evidence="7">
    <location>
        <begin position="27"/>
        <end position="50"/>
    </location>
</feature>
<dbReference type="GO" id="GO:0005886">
    <property type="term" value="C:plasma membrane"/>
    <property type="evidence" value="ECO:0007669"/>
    <property type="project" value="UniProtKB-SubCell"/>
</dbReference>
<keyword evidence="2" id="KW-1003">Cell membrane</keyword>
<keyword evidence="6 7" id="KW-0472">Membrane</keyword>
<keyword evidence="4" id="KW-0808">Transferase</keyword>